<evidence type="ECO:0000313" key="3">
    <source>
        <dbReference type="Proteomes" id="UP000664417"/>
    </source>
</evidence>
<name>A0A8J7QCG6_9BACT</name>
<dbReference type="EMBL" id="JAFREP010000005">
    <property type="protein sequence ID" value="MBO1318446.1"/>
    <property type="molecule type" value="Genomic_DNA"/>
</dbReference>
<feature type="transmembrane region" description="Helical" evidence="1">
    <location>
        <begin position="20"/>
        <end position="39"/>
    </location>
</feature>
<proteinExistence type="predicted"/>
<keyword evidence="3" id="KW-1185">Reference proteome</keyword>
<dbReference type="RefSeq" id="WP_207858215.1">
    <property type="nucleotide sequence ID" value="NZ_JAFREP010000005.1"/>
</dbReference>
<keyword evidence="1" id="KW-1133">Transmembrane helix</keyword>
<accession>A0A8J7QCG6</accession>
<evidence type="ECO:0000313" key="2">
    <source>
        <dbReference type="EMBL" id="MBO1318446.1"/>
    </source>
</evidence>
<keyword evidence="1" id="KW-0472">Membrane</keyword>
<keyword evidence="1" id="KW-0812">Transmembrane</keyword>
<organism evidence="2 3">
    <name type="scientific">Acanthopleuribacter pedis</name>
    <dbReference type="NCBI Taxonomy" id="442870"/>
    <lineage>
        <taxon>Bacteria</taxon>
        <taxon>Pseudomonadati</taxon>
        <taxon>Acidobacteriota</taxon>
        <taxon>Holophagae</taxon>
        <taxon>Acanthopleuribacterales</taxon>
        <taxon>Acanthopleuribacteraceae</taxon>
        <taxon>Acanthopleuribacter</taxon>
    </lineage>
</organism>
<protein>
    <submittedName>
        <fullName evidence="2">Uncharacterized protein</fullName>
    </submittedName>
</protein>
<comment type="caution">
    <text evidence="2">The sequence shown here is derived from an EMBL/GenBank/DDBJ whole genome shotgun (WGS) entry which is preliminary data.</text>
</comment>
<dbReference type="Proteomes" id="UP000664417">
    <property type="component" value="Unassembled WGS sequence"/>
</dbReference>
<sequence length="288" mass="33233">MVRPLLRLLLFLTHKPLRRAAVFLSYGAGVLISALPVFWAQSRAFPQQSWWPAFLPNDLATLTSWLLLAGFVGIAVEIREQHRLTLENQRLRKQLATTTHAQQQREQRETRRQQFILGFLEHCRHELMEALGHDEHGHIHHRVTLLEPRFIEGEPASFTALYSNSSNPVYSRQAHLSPVQPPATLLLAAWQHGWHFDGDLPAAHTAAYRTTLHQRYRARAETQPGRMQPRLFACLRVRDPVSRKCVALLLLESTHPPRHSQSKLKKFLEHTARRLAWLPALRHGEQHS</sequence>
<reference evidence="2" key="1">
    <citation type="submission" date="2021-03" db="EMBL/GenBank/DDBJ databases">
        <authorList>
            <person name="Wang G."/>
        </authorList>
    </citation>
    <scope>NUCLEOTIDE SEQUENCE</scope>
    <source>
        <strain evidence="2">KCTC 12899</strain>
    </source>
</reference>
<dbReference type="AlphaFoldDB" id="A0A8J7QCG6"/>
<feature type="transmembrane region" description="Helical" evidence="1">
    <location>
        <begin position="59"/>
        <end position="78"/>
    </location>
</feature>
<evidence type="ECO:0000256" key="1">
    <source>
        <dbReference type="SAM" id="Phobius"/>
    </source>
</evidence>
<gene>
    <name evidence="2" type="ORF">J3U88_08260</name>
</gene>